<accession>A0ABD5VEF1</accession>
<gene>
    <name evidence="2" type="primary">cgi121</name>
    <name evidence="2" type="ORF">ACFQGB_06705</name>
</gene>
<dbReference type="Gene3D" id="3.30.2380.10">
    <property type="entry name" value="CGI121/TPRKB"/>
    <property type="match status" value="1"/>
</dbReference>
<dbReference type="InterPro" id="IPR013926">
    <property type="entry name" value="CGI121/TPRKB"/>
</dbReference>
<dbReference type="SUPFAM" id="SSF143870">
    <property type="entry name" value="PF0523-like"/>
    <property type="match status" value="1"/>
</dbReference>
<dbReference type="EMBL" id="JBHSXN010000001">
    <property type="protein sequence ID" value="MFC6952550.1"/>
    <property type="molecule type" value="Genomic_DNA"/>
</dbReference>
<dbReference type="RefSeq" id="WP_336349523.1">
    <property type="nucleotide sequence ID" value="NZ_JAZAQL010000001.1"/>
</dbReference>
<sequence length="195" mass="20423">MLVLEGTATVEDLDAFVAALGDAGDAHDCVVQAFDARYVADREHLATALRYAARAHRRGDAIARDPAVETLLYAAGRRQIDRALEMGVGEGEGDVAVVVASDFPDDPLAESDAERECADAVAELLDDATLLVDRDGGADGAATTAEGATADSALAATDPERVREFFDVGDAELAATDATLADLVRERVVLLSIDH</sequence>
<protein>
    <submittedName>
        <fullName evidence="2">KEOPS complex subunit Cgi121</fullName>
    </submittedName>
</protein>
<evidence type="ECO:0000313" key="2">
    <source>
        <dbReference type="EMBL" id="MFC6952550.1"/>
    </source>
</evidence>
<comment type="similarity">
    <text evidence="1">Belongs to the CGI121/TPRKB family.</text>
</comment>
<dbReference type="Proteomes" id="UP001596395">
    <property type="component" value="Unassembled WGS sequence"/>
</dbReference>
<reference evidence="2 3" key="1">
    <citation type="journal article" date="2019" name="Int. J. Syst. Evol. Microbiol.">
        <title>The Global Catalogue of Microorganisms (GCM) 10K type strain sequencing project: providing services to taxonomists for standard genome sequencing and annotation.</title>
        <authorList>
            <consortium name="The Broad Institute Genomics Platform"/>
            <consortium name="The Broad Institute Genome Sequencing Center for Infectious Disease"/>
            <person name="Wu L."/>
            <person name="Ma J."/>
        </authorList>
    </citation>
    <scope>NUCLEOTIDE SEQUENCE [LARGE SCALE GENOMIC DNA]</scope>
    <source>
        <strain evidence="2 3">GX26</strain>
    </source>
</reference>
<proteinExistence type="inferred from homology"/>
<comment type="caution">
    <text evidence="2">The sequence shown here is derived from an EMBL/GenBank/DDBJ whole genome shotgun (WGS) entry which is preliminary data.</text>
</comment>
<keyword evidence="3" id="KW-1185">Reference proteome</keyword>
<dbReference type="AlphaFoldDB" id="A0ABD5VEF1"/>
<dbReference type="InterPro" id="IPR036504">
    <property type="entry name" value="CGI121/TPRKB_sf"/>
</dbReference>
<evidence type="ECO:0000313" key="3">
    <source>
        <dbReference type="Proteomes" id="UP001596395"/>
    </source>
</evidence>
<dbReference type="Pfam" id="PF08617">
    <property type="entry name" value="CGI-121"/>
    <property type="match status" value="1"/>
</dbReference>
<name>A0ABD5VEF1_9EURY</name>
<organism evidence="2 3">
    <name type="scientific">Halorubellus litoreus</name>
    <dbReference type="NCBI Taxonomy" id="755308"/>
    <lineage>
        <taxon>Archaea</taxon>
        <taxon>Methanobacteriati</taxon>
        <taxon>Methanobacteriota</taxon>
        <taxon>Stenosarchaea group</taxon>
        <taxon>Halobacteria</taxon>
        <taxon>Halobacteriales</taxon>
        <taxon>Halorubellaceae</taxon>
        <taxon>Halorubellus</taxon>
    </lineage>
</organism>
<evidence type="ECO:0000256" key="1">
    <source>
        <dbReference type="ARBA" id="ARBA00005546"/>
    </source>
</evidence>
<dbReference type="NCBIfam" id="NF011465">
    <property type="entry name" value="PRK14886.1-1"/>
    <property type="match status" value="1"/>
</dbReference>